<reference evidence="2 3" key="1">
    <citation type="journal article" date="2016" name="Nat. Commun.">
        <title>Thousands of microbial genomes shed light on interconnected biogeochemical processes in an aquifer system.</title>
        <authorList>
            <person name="Anantharaman K."/>
            <person name="Brown C.T."/>
            <person name="Hug L.A."/>
            <person name="Sharon I."/>
            <person name="Castelle C.J."/>
            <person name="Probst A.J."/>
            <person name="Thomas B.C."/>
            <person name="Singh A."/>
            <person name="Wilkins M.J."/>
            <person name="Karaoz U."/>
            <person name="Brodie E.L."/>
            <person name="Williams K.H."/>
            <person name="Hubbard S.S."/>
            <person name="Banfield J.F."/>
        </authorList>
    </citation>
    <scope>NUCLEOTIDE SEQUENCE [LARGE SCALE GENOMIC DNA]</scope>
</reference>
<dbReference type="GO" id="GO:0005737">
    <property type="term" value="C:cytoplasm"/>
    <property type="evidence" value="ECO:0007669"/>
    <property type="project" value="TreeGrafter"/>
</dbReference>
<dbReference type="InterPro" id="IPR029033">
    <property type="entry name" value="His_PPase_superfam"/>
</dbReference>
<dbReference type="GO" id="GO:0016791">
    <property type="term" value="F:phosphatase activity"/>
    <property type="evidence" value="ECO:0007669"/>
    <property type="project" value="TreeGrafter"/>
</dbReference>
<dbReference type="EMBL" id="MEXN01000003">
    <property type="protein sequence ID" value="OGD04087.1"/>
    <property type="molecule type" value="Genomic_DNA"/>
</dbReference>
<dbReference type="AlphaFoldDB" id="A0A1F4ZEL3"/>
<dbReference type="Gene3D" id="3.40.50.1240">
    <property type="entry name" value="Phosphoglycerate mutase-like"/>
    <property type="match status" value="1"/>
</dbReference>
<dbReference type="SUPFAM" id="SSF53254">
    <property type="entry name" value="Phosphoglycerate mutase-like"/>
    <property type="match status" value="1"/>
</dbReference>
<dbReference type="InterPro" id="IPR050275">
    <property type="entry name" value="PGM_Phosphatase"/>
</dbReference>
<evidence type="ECO:0000256" key="1">
    <source>
        <dbReference type="PIRSR" id="PIRSR613078-2"/>
    </source>
</evidence>
<proteinExistence type="predicted"/>
<dbReference type="STRING" id="1797259.A2989_01665"/>
<dbReference type="SMART" id="SM00855">
    <property type="entry name" value="PGAM"/>
    <property type="match status" value="1"/>
</dbReference>
<evidence type="ECO:0000313" key="3">
    <source>
        <dbReference type="Proteomes" id="UP000177080"/>
    </source>
</evidence>
<dbReference type="Pfam" id="PF00300">
    <property type="entry name" value="His_Phos_1"/>
    <property type="match status" value="1"/>
</dbReference>
<sequence length="217" mass="24002">MAPETATPAVFFMAKIYLIRHAESVANTAGIYQGQSYDTDLSPLGRLQTQALKNRFKSEKPDAVFTSPLKRTRQTAAALGGSTDEPALFETNHGQWEGKSKAQIQATWPDLYQKWQTHPSLATFPGGESFADTATRTINWFDNLANQPGTFAAVTHANIIQVILCYLLKLDLDKIWHLAMQPTAVTLMETHSPAKIIYLNDTSHLKGLESDLAKQAI</sequence>
<organism evidence="2 3">
    <name type="scientific">Candidatus Amesbacteria bacterium RIFCSPLOWO2_01_FULL_48_25</name>
    <dbReference type="NCBI Taxonomy" id="1797259"/>
    <lineage>
        <taxon>Bacteria</taxon>
        <taxon>Candidatus Amesiibacteriota</taxon>
    </lineage>
</organism>
<comment type="caution">
    <text evidence="2">The sequence shown here is derived from an EMBL/GenBank/DDBJ whole genome shotgun (WGS) entry which is preliminary data.</text>
</comment>
<dbReference type="PANTHER" id="PTHR48100:SF62">
    <property type="entry name" value="GLUCOSYL-3-PHOSPHOGLYCERATE PHOSPHATASE"/>
    <property type="match status" value="1"/>
</dbReference>
<gene>
    <name evidence="2" type="ORF">A2989_01665</name>
</gene>
<dbReference type="InterPro" id="IPR013078">
    <property type="entry name" value="His_Pase_superF_clade-1"/>
</dbReference>
<name>A0A1F4ZEL3_9BACT</name>
<dbReference type="Proteomes" id="UP000177080">
    <property type="component" value="Unassembled WGS sequence"/>
</dbReference>
<feature type="binding site" evidence="1">
    <location>
        <position position="71"/>
    </location>
    <ligand>
        <name>substrate</name>
    </ligand>
</feature>
<evidence type="ECO:0008006" key="4">
    <source>
        <dbReference type="Google" id="ProtNLM"/>
    </source>
</evidence>
<dbReference type="PANTHER" id="PTHR48100">
    <property type="entry name" value="BROAD-SPECIFICITY PHOSPHATASE YOR283W-RELATED"/>
    <property type="match status" value="1"/>
</dbReference>
<feature type="binding site" evidence="1">
    <location>
        <begin position="20"/>
        <end position="27"/>
    </location>
    <ligand>
        <name>substrate</name>
    </ligand>
</feature>
<protein>
    <recommendedName>
        <fullName evidence="4">Phosphoglycerate mutase</fullName>
    </recommendedName>
</protein>
<dbReference type="CDD" id="cd07067">
    <property type="entry name" value="HP_PGM_like"/>
    <property type="match status" value="1"/>
</dbReference>
<accession>A0A1F4ZEL3</accession>
<evidence type="ECO:0000313" key="2">
    <source>
        <dbReference type="EMBL" id="OGD04087.1"/>
    </source>
</evidence>